<dbReference type="EMBL" id="BMER01000001">
    <property type="protein sequence ID" value="GGG73991.1"/>
    <property type="molecule type" value="Genomic_DNA"/>
</dbReference>
<feature type="transmembrane region" description="Helical" evidence="1">
    <location>
        <begin position="6"/>
        <end position="29"/>
    </location>
</feature>
<reference evidence="2" key="2">
    <citation type="submission" date="2020-09" db="EMBL/GenBank/DDBJ databases">
        <authorList>
            <person name="Sun Q."/>
            <person name="Zhou Y."/>
        </authorList>
    </citation>
    <scope>NUCLEOTIDE SEQUENCE</scope>
    <source>
        <strain evidence="2">CGMCC 1.12195</strain>
    </source>
</reference>
<organism evidence="2 3">
    <name type="scientific">Parapedobacter pyrenivorans</name>
    <dbReference type="NCBI Taxonomy" id="1305674"/>
    <lineage>
        <taxon>Bacteria</taxon>
        <taxon>Pseudomonadati</taxon>
        <taxon>Bacteroidota</taxon>
        <taxon>Sphingobacteriia</taxon>
        <taxon>Sphingobacteriales</taxon>
        <taxon>Sphingobacteriaceae</taxon>
        <taxon>Parapedobacter</taxon>
    </lineage>
</organism>
<name>A0A917HB77_9SPHI</name>
<dbReference type="RefSeq" id="WP_188504061.1">
    <property type="nucleotide sequence ID" value="NZ_BMER01000001.1"/>
</dbReference>
<keyword evidence="3" id="KW-1185">Reference proteome</keyword>
<reference evidence="2" key="1">
    <citation type="journal article" date="2014" name="Int. J. Syst. Evol. Microbiol.">
        <title>Complete genome sequence of Corynebacterium casei LMG S-19264T (=DSM 44701T), isolated from a smear-ripened cheese.</title>
        <authorList>
            <consortium name="US DOE Joint Genome Institute (JGI-PGF)"/>
            <person name="Walter F."/>
            <person name="Albersmeier A."/>
            <person name="Kalinowski J."/>
            <person name="Ruckert C."/>
        </authorList>
    </citation>
    <scope>NUCLEOTIDE SEQUENCE</scope>
    <source>
        <strain evidence="2">CGMCC 1.12195</strain>
    </source>
</reference>
<keyword evidence="1" id="KW-0472">Membrane</keyword>
<sequence>MDIASFLVDILKYILAGCVIVGAANWMFWTRYNSHVFRLKTLEARQAAKKEVLPLRLQAYERVILLIERVNPANMLLRLLEPGLSAKDFQQVLIDEIRAEYQHNITQQLYVSDVAWSITERIKDNTVALIRNAGEGLPATASAKELSAVIFAHIAELDENPYSLALKSVKNELGG</sequence>
<accession>A0A917HB77</accession>
<proteinExistence type="predicted"/>
<evidence type="ECO:0000256" key="1">
    <source>
        <dbReference type="SAM" id="Phobius"/>
    </source>
</evidence>
<comment type="caution">
    <text evidence="2">The sequence shown here is derived from an EMBL/GenBank/DDBJ whole genome shotgun (WGS) entry which is preliminary data.</text>
</comment>
<dbReference type="Pfam" id="PF25589">
    <property type="entry name" value="DUF7935"/>
    <property type="match status" value="1"/>
</dbReference>
<protein>
    <submittedName>
        <fullName evidence="2">Uncharacterized protein</fullName>
    </submittedName>
</protein>
<keyword evidence="1" id="KW-0812">Transmembrane</keyword>
<gene>
    <name evidence="2" type="ORF">GCM10007415_01760</name>
</gene>
<keyword evidence="1" id="KW-1133">Transmembrane helix</keyword>
<dbReference type="AlphaFoldDB" id="A0A917HB77"/>
<evidence type="ECO:0000313" key="2">
    <source>
        <dbReference type="EMBL" id="GGG73991.1"/>
    </source>
</evidence>
<dbReference type="InterPro" id="IPR057695">
    <property type="entry name" value="DUF7935"/>
</dbReference>
<evidence type="ECO:0000313" key="3">
    <source>
        <dbReference type="Proteomes" id="UP000660862"/>
    </source>
</evidence>
<dbReference type="Proteomes" id="UP000660862">
    <property type="component" value="Unassembled WGS sequence"/>
</dbReference>